<feature type="compositionally biased region" description="Basic and acidic residues" evidence="1">
    <location>
        <begin position="33"/>
        <end position="49"/>
    </location>
</feature>
<reference evidence="3" key="1">
    <citation type="submission" date="2022-05" db="EMBL/GenBank/DDBJ databases">
        <authorList>
            <person name="Jo J.-H."/>
            <person name="Im W.-T."/>
        </authorList>
    </citation>
    <scope>NUCLEOTIDE SEQUENCE</scope>
    <source>
        <strain evidence="3">RG327</strain>
    </source>
</reference>
<dbReference type="EMBL" id="JAMGBC010000001">
    <property type="protein sequence ID" value="MCL6679074.1"/>
    <property type="molecule type" value="Genomic_DNA"/>
</dbReference>
<proteinExistence type="predicted"/>
<accession>A0ABT0RFR6</accession>
<evidence type="ECO:0000313" key="3">
    <source>
        <dbReference type="EMBL" id="MCL6679074.1"/>
    </source>
</evidence>
<keyword evidence="2" id="KW-0732">Signal</keyword>
<name>A0ABT0RFR6_9SPHN</name>
<keyword evidence="4" id="KW-1185">Reference proteome</keyword>
<feature type="chain" id="PRO_5046113195" evidence="2">
    <location>
        <begin position="24"/>
        <end position="120"/>
    </location>
</feature>
<evidence type="ECO:0000313" key="4">
    <source>
        <dbReference type="Proteomes" id="UP001165343"/>
    </source>
</evidence>
<protein>
    <submittedName>
        <fullName evidence="3">Uncharacterized protein</fullName>
    </submittedName>
</protein>
<gene>
    <name evidence="3" type="ORF">LZ519_07055</name>
</gene>
<organism evidence="3 4">
    <name type="scientific">Sphingomonas anseongensis</name>
    <dbReference type="NCBI Taxonomy" id="2908207"/>
    <lineage>
        <taxon>Bacteria</taxon>
        <taxon>Pseudomonadati</taxon>
        <taxon>Pseudomonadota</taxon>
        <taxon>Alphaproteobacteria</taxon>
        <taxon>Sphingomonadales</taxon>
        <taxon>Sphingomonadaceae</taxon>
        <taxon>Sphingomonas</taxon>
    </lineage>
</organism>
<feature type="signal peptide" evidence="2">
    <location>
        <begin position="1"/>
        <end position="23"/>
    </location>
</feature>
<dbReference type="RefSeq" id="WP_249867995.1">
    <property type="nucleotide sequence ID" value="NZ_JAMGBC010000001.1"/>
</dbReference>
<feature type="region of interest" description="Disordered" evidence="1">
    <location>
        <begin position="26"/>
        <end position="58"/>
    </location>
</feature>
<dbReference type="Proteomes" id="UP001165343">
    <property type="component" value="Unassembled WGS sequence"/>
</dbReference>
<sequence length="120" mass="13726">MRTLILMGAIALAALTFSAPVAAEGPGGWDGSSFHDGHGDGGRHDGDRRDRRHNRHDGSGGMFVEYDAGAWAFYNNRSWQPDSYNDWWHDRPDRAFPRWVQHNQNCTPDRMWWSGNGWHC</sequence>
<evidence type="ECO:0000256" key="2">
    <source>
        <dbReference type="SAM" id="SignalP"/>
    </source>
</evidence>
<comment type="caution">
    <text evidence="3">The sequence shown here is derived from an EMBL/GenBank/DDBJ whole genome shotgun (WGS) entry which is preliminary data.</text>
</comment>
<evidence type="ECO:0000256" key="1">
    <source>
        <dbReference type="SAM" id="MobiDB-lite"/>
    </source>
</evidence>